<reference evidence="8 9" key="1">
    <citation type="submission" date="2019-04" db="EMBL/GenBank/DDBJ databases">
        <title>Annotation for the trematode Fasciola gigantica.</title>
        <authorList>
            <person name="Choi Y.-J."/>
        </authorList>
    </citation>
    <scope>NUCLEOTIDE SEQUENCE [LARGE SCALE GENOMIC DNA]</scope>
    <source>
        <strain evidence="8">Uganda_cow_1</strain>
    </source>
</reference>
<evidence type="ECO:0000313" key="8">
    <source>
        <dbReference type="EMBL" id="TPP57027.1"/>
    </source>
</evidence>
<keyword evidence="6" id="KW-0812">Transmembrane</keyword>
<evidence type="ECO:0000313" key="9">
    <source>
        <dbReference type="Proteomes" id="UP000316759"/>
    </source>
</evidence>
<evidence type="ECO:0000256" key="1">
    <source>
        <dbReference type="ARBA" id="ARBA00004728"/>
    </source>
</evidence>
<dbReference type="InterPro" id="IPR004552">
    <property type="entry name" value="AGP_acyltrans"/>
</dbReference>
<dbReference type="Proteomes" id="UP000316759">
    <property type="component" value="Unassembled WGS sequence"/>
</dbReference>
<dbReference type="Pfam" id="PF01553">
    <property type="entry name" value="Acyltransferase"/>
    <property type="match status" value="1"/>
</dbReference>
<dbReference type="CDD" id="cd07989">
    <property type="entry name" value="LPLAT_AGPAT-like"/>
    <property type="match status" value="1"/>
</dbReference>
<evidence type="ECO:0000259" key="7">
    <source>
        <dbReference type="SMART" id="SM00563"/>
    </source>
</evidence>
<dbReference type="PANTHER" id="PTHR10434">
    <property type="entry name" value="1-ACYL-SN-GLYCEROL-3-PHOSPHATE ACYLTRANSFERASE"/>
    <property type="match status" value="1"/>
</dbReference>
<keyword evidence="5" id="KW-1208">Phospholipid metabolism</keyword>
<name>A0A504YGP3_FASGI</name>
<comment type="similarity">
    <text evidence="2 5">Belongs to the 1-acyl-sn-glycerol-3-phosphate acyltransferase family.</text>
</comment>
<protein>
    <recommendedName>
        <fullName evidence="5">1-acyl-sn-glycerol-3-phosphate acyltransferase</fullName>
        <ecNumber evidence="5">2.3.1.51</ecNumber>
    </recommendedName>
</protein>
<dbReference type="InterPro" id="IPR002123">
    <property type="entry name" value="Plipid/glycerol_acylTrfase"/>
</dbReference>
<keyword evidence="3 5" id="KW-0808">Transferase</keyword>
<comment type="pathway">
    <text evidence="1">Phospholipid metabolism; CDP-diacylglycerol biosynthesis; CDP-diacylglycerol from sn-glycerol 3-phosphate: step 2/3.</text>
</comment>
<keyword evidence="5" id="KW-0444">Lipid biosynthesis</keyword>
<dbReference type="EC" id="2.3.1.51" evidence="5"/>
<proteinExistence type="inferred from homology"/>
<evidence type="ECO:0000256" key="4">
    <source>
        <dbReference type="ARBA" id="ARBA00023315"/>
    </source>
</evidence>
<keyword evidence="5" id="KW-0594">Phospholipid biosynthesis</keyword>
<comment type="catalytic activity">
    <reaction evidence="5">
        <text>a 1-acyl-sn-glycero-3-phosphate + an acyl-CoA = a 1,2-diacyl-sn-glycero-3-phosphate + CoA</text>
        <dbReference type="Rhea" id="RHEA:19709"/>
        <dbReference type="ChEBI" id="CHEBI:57287"/>
        <dbReference type="ChEBI" id="CHEBI:57970"/>
        <dbReference type="ChEBI" id="CHEBI:58342"/>
        <dbReference type="ChEBI" id="CHEBI:58608"/>
        <dbReference type="EC" id="2.3.1.51"/>
    </reaction>
</comment>
<keyword evidence="6" id="KW-0472">Membrane</keyword>
<feature type="transmembrane region" description="Helical" evidence="6">
    <location>
        <begin position="29"/>
        <end position="51"/>
    </location>
</feature>
<dbReference type="GO" id="GO:0003841">
    <property type="term" value="F:1-acylglycerol-3-phosphate O-acyltransferase activity"/>
    <property type="evidence" value="ECO:0007669"/>
    <property type="project" value="UniProtKB-UniRule"/>
</dbReference>
<organism evidence="8 9">
    <name type="scientific">Fasciola gigantica</name>
    <name type="common">Giant liver fluke</name>
    <dbReference type="NCBI Taxonomy" id="46835"/>
    <lineage>
        <taxon>Eukaryota</taxon>
        <taxon>Metazoa</taxon>
        <taxon>Spiralia</taxon>
        <taxon>Lophotrochozoa</taxon>
        <taxon>Platyhelminthes</taxon>
        <taxon>Trematoda</taxon>
        <taxon>Digenea</taxon>
        <taxon>Plagiorchiida</taxon>
        <taxon>Echinostomata</taxon>
        <taxon>Echinostomatoidea</taxon>
        <taxon>Fasciolidae</taxon>
        <taxon>Fasciola</taxon>
    </lineage>
</organism>
<comment type="caution">
    <text evidence="8">The sequence shown here is derived from an EMBL/GenBank/DDBJ whole genome shotgun (WGS) entry which is preliminary data.</text>
</comment>
<dbReference type="GO" id="GO:0016020">
    <property type="term" value="C:membrane"/>
    <property type="evidence" value="ECO:0007669"/>
    <property type="project" value="InterPro"/>
</dbReference>
<evidence type="ECO:0000256" key="3">
    <source>
        <dbReference type="ARBA" id="ARBA00022679"/>
    </source>
</evidence>
<dbReference type="SUPFAM" id="SSF69593">
    <property type="entry name" value="Glycerol-3-phosphate (1)-acyltransferase"/>
    <property type="match status" value="1"/>
</dbReference>
<accession>A0A504YGP3</accession>
<dbReference type="SMART" id="SM00563">
    <property type="entry name" value="PlsC"/>
    <property type="match status" value="1"/>
</dbReference>
<sequence length="263" mass="30152">MMLLLYVTLAIFGFCMLYRIPLVKYYVKFLIFAAMVSVGSVFYVVYFVFVGRSYKNAWRFKRLFWLSGRIIGLKAIVRNPEYLHPEKPCIFVSNHQSIIDVFSLSGVWPEHCTVVSKSSLKFAGPMGLVTWFSKLIFIDRSKHKDAVSIMKKAAEEASRDQVSVLVFAEGTRSNLDTLLPFKKGAFHLAVDCQFPIQPIVISSYNKFLDHNNKRFDDATYYVEVLPQISTAGKTDADVDQLLRQTRDKMLECFEKLKTLPLPS</sequence>
<keyword evidence="4 5" id="KW-0012">Acyltransferase</keyword>
<dbReference type="GO" id="GO:0005783">
    <property type="term" value="C:endoplasmic reticulum"/>
    <property type="evidence" value="ECO:0007669"/>
    <property type="project" value="TreeGrafter"/>
</dbReference>
<dbReference type="PANTHER" id="PTHR10434:SF11">
    <property type="entry name" value="1-ACYL-SN-GLYCEROL-3-PHOSPHATE ACYLTRANSFERASE"/>
    <property type="match status" value="1"/>
</dbReference>
<evidence type="ECO:0000256" key="2">
    <source>
        <dbReference type="ARBA" id="ARBA00008655"/>
    </source>
</evidence>
<evidence type="ECO:0000256" key="6">
    <source>
        <dbReference type="SAM" id="Phobius"/>
    </source>
</evidence>
<keyword evidence="6" id="KW-1133">Transmembrane helix</keyword>
<gene>
    <name evidence="8" type="ORF">FGIG_01091</name>
</gene>
<dbReference type="GO" id="GO:0006654">
    <property type="term" value="P:phosphatidic acid biosynthetic process"/>
    <property type="evidence" value="ECO:0007669"/>
    <property type="project" value="TreeGrafter"/>
</dbReference>
<comment type="domain">
    <text evidence="5">The HXXXXD motif is essential for acyltransferase activity and may constitute the binding site for the phosphate moiety of the glycerol-3-phosphate.</text>
</comment>
<keyword evidence="5" id="KW-0443">Lipid metabolism</keyword>
<dbReference type="OrthoDB" id="202234at2759"/>
<keyword evidence="9" id="KW-1185">Reference proteome</keyword>
<evidence type="ECO:0000256" key="5">
    <source>
        <dbReference type="RuleBase" id="RU361267"/>
    </source>
</evidence>
<dbReference type="STRING" id="46835.A0A504YGP3"/>
<dbReference type="AlphaFoldDB" id="A0A504YGP3"/>
<feature type="domain" description="Phospholipid/glycerol acyltransferase" evidence="7">
    <location>
        <begin position="89"/>
        <end position="204"/>
    </location>
</feature>
<dbReference type="NCBIfam" id="TIGR00530">
    <property type="entry name" value="AGP_acyltrn"/>
    <property type="match status" value="1"/>
</dbReference>
<dbReference type="EMBL" id="SUNJ01013761">
    <property type="protein sequence ID" value="TPP57027.1"/>
    <property type="molecule type" value="Genomic_DNA"/>
</dbReference>